<name>A0A655DMV5_SALET</name>
<accession>A0A655DMV5</accession>
<reference evidence="2 3" key="1">
    <citation type="submission" date="2015-03" db="EMBL/GenBank/DDBJ databases">
        <authorList>
            <consortium name="Pathogen Informatics"/>
        </authorList>
    </citation>
    <scope>NUCLEOTIDE SEQUENCE [LARGE SCALE GENOMIC DNA]</scope>
    <source>
        <strain evidence="2 3">3476</strain>
    </source>
</reference>
<evidence type="ECO:0000313" key="3">
    <source>
        <dbReference type="Proteomes" id="UP000039541"/>
    </source>
</evidence>
<dbReference type="EMBL" id="CQPC01000053">
    <property type="protein sequence ID" value="CNU74786.1"/>
    <property type="molecule type" value="Genomic_DNA"/>
</dbReference>
<sequence length="72" mass="8405">MEDQCRQQRKTSGKKRSGAGEEPQQNRQTAAELKQYGERQQESWYAHRFHILLCARIAANFSPSCGNKQNWH</sequence>
<evidence type="ECO:0000256" key="1">
    <source>
        <dbReference type="SAM" id="MobiDB-lite"/>
    </source>
</evidence>
<dbReference type="AlphaFoldDB" id="A0A655DMV5"/>
<protein>
    <submittedName>
        <fullName evidence="2">Uncharacterized protein</fullName>
    </submittedName>
</protein>
<evidence type="ECO:0000313" key="2">
    <source>
        <dbReference type="EMBL" id="CNU74786.1"/>
    </source>
</evidence>
<gene>
    <name evidence="2" type="ORF">ERS008202_03443</name>
</gene>
<proteinExistence type="predicted"/>
<feature type="region of interest" description="Disordered" evidence="1">
    <location>
        <begin position="1"/>
        <end position="37"/>
    </location>
</feature>
<feature type="compositionally biased region" description="Basic residues" evidence="1">
    <location>
        <begin position="7"/>
        <end position="17"/>
    </location>
</feature>
<organism evidence="2 3">
    <name type="scientific">Salmonella enterica subsp. enterica serovar Bovismorbificans</name>
    <dbReference type="NCBI Taxonomy" id="58097"/>
    <lineage>
        <taxon>Bacteria</taxon>
        <taxon>Pseudomonadati</taxon>
        <taxon>Pseudomonadota</taxon>
        <taxon>Gammaproteobacteria</taxon>
        <taxon>Enterobacterales</taxon>
        <taxon>Enterobacteriaceae</taxon>
        <taxon>Salmonella</taxon>
    </lineage>
</organism>
<dbReference type="Proteomes" id="UP000039541">
    <property type="component" value="Unassembled WGS sequence"/>
</dbReference>